<dbReference type="InterPro" id="IPR015890">
    <property type="entry name" value="Chorismate_C"/>
</dbReference>
<accession>A0A381QJY7</accession>
<comment type="similarity">
    <text evidence="2">Belongs to the isochorismate synthase family.</text>
</comment>
<dbReference type="EMBL" id="UINC01001395">
    <property type="protein sequence ID" value="SUZ79662.1"/>
    <property type="molecule type" value="Genomic_DNA"/>
</dbReference>
<dbReference type="SUPFAM" id="SSF56322">
    <property type="entry name" value="ADC synthase"/>
    <property type="match status" value="1"/>
</dbReference>
<keyword evidence="4" id="KW-0413">Isomerase</keyword>
<organism evidence="7">
    <name type="scientific">marine metagenome</name>
    <dbReference type="NCBI Taxonomy" id="408172"/>
    <lineage>
        <taxon>unclassified sequences</taxon>
        <taxon>metagenomes</taxon>
        <taxon>ecological metagenomes</taxon>
    </lineage>
</organism>
<comment type="catalytic activity">
    <reaction evidence="1">
        <text>chorismate = isochorismate</text>
        <dbReference type="Rhea" id="RHEA:18985"/>
        <dbReference type="ChEBI" id="CHEBI:29748"/>
        <dbReference type="ChEBI" id="CHEBI:29780"/>
        <dbReference type="EC" id="5.4.4.2"/>
    </reaction>
</comment>
<proteinExistence type="inferred from homology"/>
<dbReference type="PANTHER" id="PTHR42839">
    <property type="entry name" value="ISOCHORISMATE SYNTHASE ENTC"/>
    <property type="match status" value="1"/>
</dbReference>
<protein>
    <recommendedName>
        <fullName evidence="3">isochorismate synthase</fullName>
        <ecNumber evidence="3">5.4.4.2</ecNumber>
    </recommendedName>
    <alternativeName>
        <fullName evidence="5">Isochorismate mutase</fullName>
    </alternativeName>
</protein>
<dbReference type="EC" id="5.4.4.2" evidence="3"/>
<evidence type="ECO:0000256" key="3">
    <source>
        <dbReference type="ARBA" id="ARBA00012824"/>
    </source>
</evidence>
<dbReference type="PANTHER" id="PTHR42839:SF2">
    <property type="entry name" value="ISOCHORISMATE SYNTHASE ENTC"/>
    <property type="match status" value="1"/>
</dbReference>
<gene>
    <name evidence="7" type="ORF">METZ01_LOCUS32516</name>
</gene>
<evidence type="ECO:0000256" key="4">
    <source>
        <dbReference type="ARBA" id="ARBA00023235"/>
    </source>
</evidence>
<feature type="domain" description="Chorismate-utilising enzyme C-terminal" evidence="6">
    <location>
        <begin position="100"/>
        <end position="338"/>
    </location>
</feature>
<evidence type="ECO:0000256" key="1">
    <source>
        <dbReference type="ARBA" id="ARBA00000799"/>
    </source>
</evidence>
<evidence type="ECO:0000256" key="2">
    <source>
        <dbReference type="ARBA" id="ARBA00005297"/>
    </source>
</evidence>
<name>A0A381QJY7_9ZZZZ</name>
<dbReference type="InterPro" id="IPR005801">
    <property type="entry name" value="ADC_synthase"/>
</dbReference>
<dbReference type="AlphaFoldDB" id="A0A381QJY7"/>
<evidence type="ECO:0000259" key="6">
    <source>
        <dbReference type="Pfam" id="PF00425"/>
    </source>
</evidence>
<dbReference type="GO" id="GO:0008909">
    <property type="term" value="F:isochorismate synthase activity"/>
    <property type="evidence" value="ECO:0007669"/>
    <property type="project" value="UniProtKB-EC"/>
</dbReference>
<evidence type="ECO:0000256" key="5">
    <source>
        <dbReference type="ARBA" id="ARBA00041564"/>
    </source>
</evidence>
<dbReference type="NCBIfam" id="TIGR00543">
    <property type="entry name" value="isochor_syn"/>
    <property type="match status" value="1"/>
</dbReference>
<reference evidence="7" key="1">
    <citation type="submission" date="2018-05" db="EMBL/GenBank/DDBJ databases">
        <authorList>
            <person name="Lanie J.A."/>
            <person name="Ng W.-L."/>
            <person name="Kazmierczak K.M."/>
            <person name="Andrzejewski T.M."/>
            <person name="Davidsen T.M."/>
            <person name="Wayne K.J."/>
            <person name="Tettelin H."/>
            <person name="Glass J.I."/>
            <person name="Rusch D."/>
            <person name="Podicherti R."/>
            <person name="Tsui H.-C.T."/>
            <person name="Winkler M.E."/>
        </authorList>
    </citation>
    <scope>NUCLEOTIDE SEQUENCE</scope>
</reference>
<dbReference type="InterPro" id="IPR004561">
    <property type="entry name" value="IsoChor_synthase"/>
</dbReference>
<sequence>MVSNSLFFSKLSAFHKQETPFVAFRFPNSNLLNLRAANTDSISPTFLTKKPGFIIMPFSLQKKGYLIPKEEAFSTKIVSSNKVFSSTKPLIKSNSLSTQKKRYLKTVSDIISKISTTELTKLVYAESFDFDVDDNNFNDYFQRLLNSNPNSFCYLFYHPKEGFWIGASPETLLTVEDKKLTTMALAGTKTRGVSKWGKKEILEQKIVQNEIQKDLIPYCKNLQAEKTHTSKAGNIDHLKTVLTGITSSNPLEIIRAIHPTPAVAGVPKNTAISIIEDKEYHERSFYSGYLGLINGFNCRLFVNLRCAQIKKNRAKVFVGGGITKDSIPEKEWEEILEKSQTILRALYI</sequence>
<evidence type="ECO:0000313" key="7">
    <source>
        <dbReference type="EMBL" id="SUZ79662.1"/>
    </source>
</evidence>
<dbReference type="Gene3D" id="3.60.120.10">
    <property type="entry name" value="Anthranilate synthase"/>
    <property type="match status" value="1"/>
</dbReference>
<dbReference type="Pfam" id="PF00425">
    <property type="entry name" value="Chorismate_bind"/>
    <property type="match status" value="1"/>
</dbReference>